<dbReference type="PROSITE" id="PS51892">
    <property type="entry name" value="SUBTILASE"/>
    <property type="match status" value="1"/>
</dbReference>
<dbReference type="PANTHER" id="PTHR43806:SF11">
    <property type="entry name" value="CEREVISIN-RELATED"/>
    <property type="match status" value="1"/>
</dbReference>
<organism evidence="10 11">
    <name type="scientific">Smittium megazygosporum</name>
    <dbReference type="NCBI Taxonomy" id="133381"/>
    <lineage>
        <taxon>Eukaryota</taxon>
        <taxon>Fungi</taxon>
        <taxon>Fungi incertae sedis</taxon>
        <taxon>Zoopagomycota</taxon>
        <taxon>Kickxellomycotina</taxon>
        <taxon>Harpellomycetes</taxon>
        <taxon>Harpellales</taxon>
        <taxon>Legeriomycetaceae</taxon>
        <taxon>Smittium</taxon>
    </lineage>
</organism>
<sequence>MYWISLFIFFLFLLDGIEAGNRRIRFPKRKTPAPIFKSPQKSKLNRSLAASGDNRKVYNIIMKSPLSDEDITGSGSNRKRYLGKRQRSRGVNRSLRGMLKQQLQEHLDTLTDQIQSVLHEQVVSSELPQQNVSESVNPEVSSSAVIGDSFAGYTAILDDTAVQAVAQTDGIQFIEEDFPLSASSVDSRTWTPWALSRLNIPDGNQGSYGYYDRNFKFAETGKGVTAYILDSGVNGDHLEFSGNKVINKVGTVTANKLNPDDDMGHGTMVAGMLGGNRLGVAPDVKIKSVKVIASAGGSASNIVSGLNWIVGDWTNSSYPASVVNMSVGTLQSISKTIDAAVVSAENSGLFISIAAGNIGIDACTTSPSSSGAGFVVGAISHEKDALTSFSNNGPCVNILAPGESLVLANYKDNSGYEVEDGTSFAAPVVAGIAALYLEKNPKATPKEIKQFIISNSSPVATNIINNTTKLVAYYNPN</sequence>
<dbReference type="PRINTS" id="PR00723">
    <property type="entry name" value="SUBTILISIN"/>
</dbReference>
<feature type="chain" id="PRO_5015568807" description="Peptidase S8/S53 domain-containing protein" evidence="8">
    <location>
        <begin position="20"/>
        <end position="477"/>
    </location>
</feature>
<reference evidence="10 11" key="1">
    <citation type="journal article" date="2018" name="MBio">
        <title>Comparative Genomics Reveals the Core Gene Toolbox for the Fungus-Insect Symbiosis.</title>
        <authorList>
            <person name="Wang Y."/>
            <person name="Stata M."/>
            <person name="Wang W."/>
            <person name="Stajich J.E."/>
            <person name="White M.M."/>
            <person name="Moncalvo J.M."/>
        </authorList>
    </citation>
    <scope>NUCLEOTIDE SEQUENCE [LARGE SCALE GENOMIC DNA]</scope>
    <source>
        <strain evidence="10 11">SC-DP-2</strain>
    </source>
</reference>
<dbReference type="SUPFAM" id="SSF52743">
    <property type="entry name" value="Subtilisin-like"/>
    <property type="match status" value="1"/>
</dbReference>
<dbReference type="CDD" id="cd04077">
    <property type="entry name" value="Peptidases_S8_PCSK9_ProteinaseK_like"/>
    <property type="match status" value="1"/>
</dbReference>
<protein>
    <recommendedName>
        <fullName evidence="9">Peptidase S8/S53 domain-containing protein</fullName>
    </recommendedName>
</protein>
<dbReference type="InterPro" id="IPR034193">
    <property type="entry name" value="PCSK9_ProteinaseK-like"/>
</dbReference>
<feature type="active site" description="Charge relay system" evidence="5">
    <location>
        <position position="230"/>
    </location>
</feature>
<feature type="active site" description="Charge relay system" evidence="5">
    <location>
        <position position="423"/>
    </location>
</feature>
<dbReference type="InterPro" id="IPR023828">
    <property type="entry name" value="Peptidase_S8_Ser-AS"/>
</dbReference>
<dbReference type="PANTHER" id="PTHR43806">
    <property type="entry name" value="PEPTIDASE S8"/>
    <property type="match status" value="1"/>
</dbReference>
<dbReference type="InterPro" id="IPR015500">
    <property type="entry name" value="Peptidase_S8_subtilisin-rel"/>
</dbReference>
<evidence type="ECO:0000256" key="4">
    <source>
        <dbReference type="ARBA" id="ARBA00022825"/>
    </source>
</evidence>
<evidence type="ECO:0000256" key="7">
    <source>
        <dbReference type="SAM" id="MobiDB-lite"/>
    </source>
</evidence>
<dbReference type="InterPro" id="IPR023827">
    <property type="entry name" value="Peptidase_S8_Asp-AS"/>
</dbReference>
<evidence type="ECO:0000313" key="11">
    <source>
        <dbReference type="Proteomes" id="UP000245609"/>
    </source>
</evidence>
<comment type="caution">
    <text evidence="10">The sequence shown here is derived from an EMBL/GenBank/DDBJ whole genome shotgun (WGS) entry which is preliminary data.</text>
</comment>
<dbReference type="PROSITE" id="PS00137">
    <property type="entry name" value="SUBTILASE_HIS"/>
    <property type="match status" value="1"/>
</dbReference>
<dbReference type="InterPro" id="IPR000209">
    <property type="entry name" value="Peptidase_S8/S53_dom"/>
</dbReference>
<feature type="compositionally biased region" description="Basic residues" evidence="7">
    <location>
        <begin position="77"/>
        <end position="88"/>
    </location>
</feature>
<dbReference type="PROSITE" id="PS00136">
    <property type="entry name" value="SUBTILASE_ASP"/>
    <property type="match status" value="1"/>
</dbReference>
<dbReference type="AlphaFoldDB" id="A0A2T9Z766"/>
<evidence type="ECO:0000256" key="3">
    <source>
        <dbReference type="ARBA" id="ARBA00022801"/>
    </source>
</evidence>
<dbReference type="InterPro" id="IPR050131">
    <property type="entry name" value="Peptidase_S8_subtilisin-like"/>
</dbReference>
<dbReference type="Proteomes" id="UP000245609">
    <property type="component" value="Unassembled WGS sequence"/>
</dbReference>
<evidence type="ECO:0000256" key="5">
    <source>
        <dbReference type="PROSITE-ProRule" id="PRU01240"/>
    </source>
</evidence>
<keyword evidence="3 5" id="KW-0378">Hydrolase</keyword>
<evidence type="ECO:0000256" key="1">
    <source>
        <dbReference type="ARBA" id="ARBA00011073"/>
    </source>
</evidence>
<keyword evidence="8" id="KW-0732">Signal</keyword>
<accession>A0A2T9Z766</accession>
<feature type="active site" description="Charge relay system" evidence="5">
    <location>
        <position position="265"/>
    </location>
</feature>
<evidence type="ECO:0000313" key="10">
    <source>
        <dbReference type="EMBL" id="PVV00436.1"/>
    </source>
</evidence>
<dbReference type="STRING" id="133381.A0A2T9Z766"/>
<proteinExistence type="inferred from homology"/>
<gene>
    <name evidence="10" type="ORF">BB560_005180</name>
</gene>
<dbReference type="InterPro" id="IPR022398">
    <property type="entry name" value="Peptidase_S8_His-AS"/>
</dbReference>
<feature type="region of interest" description="Disordered" evidence="7">
    <location>
        <begin position="69"/>
        <end position="88"/>
    </location>
</feature>
<feature type="domain" description="Peptidase S8/S53" evidence="9">
    <location>
        <begin position="221"/>
        <end position="464"/>
    </location>
</feature>
<keyword evidence="2 5" id="KW-0645">Protease</keyword>
<name>A0A2T9Z766_9FUNG</name>
<feature type="signal peptide" evidence="8">
    <location>
        <begin position="1"/>
        <end position="19"/>
    </location>
</feature>
<dbReference type="GO" id="GO:0004252">
    <property type="term" value="F:serine-type endopeptidase activity"/>
    <property type="evidence" value="ECO:0007669"/>
    <property type="project" value="UniProtKB-UniRule"/>
</dbReference>
<dbReference type="PROSITE" id="PS00138">
    <property type="entry name" value="SUBTILASE_SER"/>
    <property type="match status" value="1"/>
</dbReference>
<evidence type="ECO:0000256" key="8">
    <source>
        <dbReference type="SAM" id="SignalP"/>
    </source>
</evidence>
<dbReference type="Pfam" id="PF00082">
    <property type="entry name" value="Peptidase_S8"/>
    <property type="match status" value="1"/>
</dbReference>
<evidence type="ECO:0000259" key="9">
    <source>
        <dbReference type="Pfam" id="PF00082"/>
    </source>
</evidence>
<keyword evidence="11" id="KW-1185">Reference proteome</keyword>
<keyword evidence="4 5" id="KW-0720">Serine protease</keyword>
<dbReference type="Gene3D" id="3.40.50.200">
    <property type="entry name" value="Peptidase S8/S53 domain"/>
    <property type="match status" value="1"/>
</dbReference>
<dbReference type="EMBL" id="MBFS01001986">
    <property type="protein sequence ID" value="PVV00436.1"/>
    <property type="molecule type" value="Genomic_DNA"/>
</dbReference>
<evidence type="ECO:0000256" key="2">
    <source>
        <dbReference type="ARBA" id="ARBA00022670"/>
    </source>
</evidence>
<comment type="similarity">
    <text evidence="1 5 6">Belongs to the peptidase S8 family.</text>
</comment>
<dbReference type="OrthoDB" id="19448at2759"/>
<dbReference type="GO" id="GO:0006508">
    <property type="term" value="P:proteolysis"/>
    <property type="evidence" value="ECO:0007669"/>
    <property type="project" value="UniProtKB-KW"/>
</dbReference>
<dbReference type="GO" id="GO:0005615">
    <property type="term" value="C:extracellular space"/>
    <property type="evidence" value="ECO:0007669"/>
    <property type="project" value="TreeGrafter"/>
</dbReference>
<dbReference type="InterPro" id="IPR036852">
    <property type="entry name" value="Peptidase_S8/S53_dom_sf"/>
</dbReference>
<evidence type="ECO:0000256" key="6">
    <source>
        <dbReference type="RuleBase" id="RU003355"/>
    </source>
</evidence>